<dbReference type="GO" id="GO:0035082">
    <property type="term" value="P:axoneme assembly"/>
    <property type="evidence" value="ECO:0000318"/>
    <property type="project" value="GO_Central"/>
</dbReference>
<evidence type="ECO:0000256" key="9">
    <source>
        <dbReference type="ARBA" id="ARBA00038319"/>
    </source>
</evidence>
<gene>
    <name evidence="11" type="ORF">TRIADDRAFT_26904</name>
</gene>
<accession>B3S0N2</accession>
<evidence type="ECO:0000256" key="2">
    <source>
        <dbReference type="ARBA" id="ARBA00022490"/>
    </source>
</evidence>
<proteinExistence type="inferred from homology"/>
<dbReference type="eggNOG" id="ENOG502QR99">
    <property type="taxonomic scope" value="Eukaryota"/>
</dbReference>
<dbReference type="Pfam" id="PF04712">
    <property type="entry name" value="Radial_spoke"/>
    <property type="match status" value="1"/>
</dbReference>
<dbReference type="PANTHER" id="PTHR22069">
    <property type="entry name" value="MITOCHONDRIAL RIBOSOMAL PROTEIN S18"/>
    <property type="match status" value="1"/>
</dbReference>
<keyword evidence="6" id="KW-0206">Cytoskeleton</keyword>
<dbReference type="OMA" id="TFYHVPN"/>
<dbReference type="PANTHER" id="PTHR22069:SF0">
    <property type="entry name" value="RADIAL SPOKE HEAD PROTEIN 9 HOMOLOG"/>
    <property type="match status" value="1"/>
</dbReference>
<reference evidence="11 12" key="1">
    <citation type="journal article" date="2008" name="Nature">
        <title>The Trichoplax genome and the nature of placozoans.</title>
        <authorList>
            <person name="Srivastava M."/>
            <person name="Begovic E."/>
            <person name="Chapman J."/>
            <person name="Putnam N.H."/>
            <person name="Hellsten U."/>
            <person name="Kawashima T."/>
            <person name="Kuo A."/>
            <person name="Mitros T."/>
            <person name="Salamov A."/>
            <person name="Carpenter M.L."/>
            <person name="Signorovitch A.Y."/>
            <person name="Moreno M.A."/>
            <person name="Kamm K."/>
            <person name="Grimwood J."/>
            <person name="Schmutz J."/>
            <person name="Shapiro H."/>
            <person name="Grigoriev I.V."/>
            <person name="Buss L.W."/>
            <person name="Schierwater B."/>
            <person name="Dellaporta S.L."/>
            <person name="Rokhsar D.S."/>
        </authorList>
    </citation>
    <scope>NUCLEOTIDE SEQUENCE [LARGE SCALE GENOMIC DNA]</scope>
    <source>
        <strain evidence="11 12">Grell-BS-1999</strain>
    </source>
</reference>
<evidence type="ECO:0000313" key="12">
    <source>
        <dbReference type="Proteomes" id="UP000009022"/>
    </source>
</evidence>
<dbReference type="GO" id="GO:0060294">
    <property type="term" value="P:cilium movement involved in cell motility"/>
    <property type="evidence" value="ECO:0000318"/>
    <property type="project" value="GO_Central"/>
</dbReference>
<comment type="subcellular location">
    <subcellularLocation>
        <location evidence="8">Cell projection</location>
        <location evidence="8">Kinocilium</location>
    </subcellularLocation>
    <subcellularLocation>
        <location evidence="1">Cytoplasm</location>
        <location evidence="1">Cytoskeleton</location>
        <location evidence="1">Flagellum axoneme</location>
    </subcellularLocation>
</comment>
<dbReference type="Proteomes" id="UP000009022">
    <property type="component" value="Unassembled WGS sequence"/>
</dbReference>
<dbReference type="EMBL" id="DS985246">
    <property type="protein sequence ID" value="EDV23669.1"/>
    <property type="molecule type" value="Genomic_DNA"/>
</dbReference>
<dbReference type="AlphaFoldDB" id="B3S0N2"/>
<evidence type="ECO:0000256" key="5">
    <source>
        <dbReference type="ARBA" id="ARBA00023069"/>
    </source>
</evidence>
<dbReference type="STRING" id="10228.B3S0N2"/>
<dbReference type="RefSeq" id="XP_002113195.1">
    <property type="nucleotide sequence ID" value="XM_002113159.1"/>
</dbReference>
<evidence type="ECO:0000313" key="11">
    <source>
        <dbReference type="EMBL" id="EDV23669.1"/>
    </source>
</evidence>
<dbReference type="GO" id="GO:0060091">
    <property type="term" value="C:kinocilium"/>
    <property type="evidence" value="ECO:0007669"/>
    <property type="project" value="UniProtKB-SubCell"/>
</dbReference>
<evidence type="ECO:0000256" key="4">
    <source>
        <dbReference type="ARBA" id="ARBA00022846"/>
    </source>
</evidence>
<dbReference type="GO" id="GO:0044458">
    <property type="term" value="P:motile cilium assembly"/>
    <property type="evidence" value="ECO:0000318"/>
    <property type="project" value="GO_Central"/>
</dbReference>
<dbReference type="FunCoup" id="B3S0N2">
    <property type="interactions" value="90"/>
</dbReference>
<dbReference type="KEGG" id="tad:TRIADDRAFT_26904"/>
<evidence type="ECO:0000256" key="1">
    <source>
        <dbReference type="ARBA" id="ARBA00004611"/>
    </source>
</evidence>
<dbReference type="InParanoid" id="B3S0N2"/>
<dbReference type="GO" id="GO:0005930">
    <property type="term" value="C:axoneme"/>
    <property type="evidence" value="ECO:0000318"/>
    <property type="project" value="GO_Central"/>
</dbReference>
<sequence>MDSATLHLDIDYVGSSGILLSTEQKTALQNSLLILKHQNKFKKVVFWGKITGCSKDYFVAQGVGNDEMKEKKTFYSLDCSKWALLPIATDELKILCSRIKGRFAGDPSYEYEHVEIRKVPGENGEENEEETTIAIREEERLAVTIDAIDRDVKIVPRGAYVKLPTGEIQSNPSFEGLSTSNAAKLTSYFHFDKSASLNKRNLMQKASFDKSLDFLGDISEDVPKGSWSVQFERGDAVVTIRSLLWIGYVFYHIPDTRSYGHVYVGNGEINLDLSFML</sequence>
<keyword evidence="2" id="KW-0963">Cytoplasm</keyword>
<dbReference type="PhylomeDB" id="B3S0N2"/>
<dbReference type="InterPro" id="IPR055316">
    <property type="entry name" value="RSP9"/>
</dbReference>
<evidence type="ECO:0000256" key="6">
    <source>
        <dbReference type="ARBA" id="ARBA00023212"/>
    </source>
</evidence>
<dbReference type="HOGENOM" id="CLU_068343_1_0_1"/>
<name>B3S0N2_TRIAD</name>
<comment type="similarity">
    <text evidence="9">Belongs to the flagellar radial spoke RSP9 family.</text>
</comment>
<evidence type="ECO:0000256" key="3">
    <source>
        <dbReference type="ARBA" id="ARBA00022794"/>
    </source>
</evidence>
<organism evidence="11 12">
    <name type="scientific">Trichoplax adhaerens</name>
    <name type="common">Trichoplax reptans</name>
    <dbReference type="NCBI Taxonomy" id="10228"/>
    <lineage>
        <taxon>Eukaryota</taxon>
        <taxon>Metazoa</taxon>
        <taxon>Placozoa</taxon>
        <taxon>Uniplacotomia</taxon>
        <taxon>Trichoplacea</taxon>
        <taxon>Trichoplacidae</taxon>
        <taxon>Trichoplax</taxon>
    </lineage>
</organism>
<protein>
    <recommendedName>
        <fullName evidence="10">Radial spoke head protein 9 homolog</fullName>
    </recommendedName>
</protein>
<evidence type="ECO:0000256" key="8">
    <source>
        <dbReference type="ARBA" id="ARBA00037822"/>
    </source>
</evidence>
<keyword evidence="3" id="KW-0970">Cilium biogenesis/degradation</keyword>
<evidence type="ECO:0000256" key="7">
    <source>
        <dbReference type="ARBA" id="ARBA00023273"/>
    </source>
</evidence>
<dbReference type="CTD" id="6754408"/>
<dbReference type="GeneID" id="6754408"/>
<dbReference type="OrthoDB" id="10258956at2759"/>
<keyword evidence="12" id="KW-1185">Reference proteome</keyword>
<evidence type="ECO:0000256" key="10">
    <source>
        <dbReference type="ARBA" id="ARBA00041080"/>
    </source>
</evidence>
<dbReference type="InterPro" id="IPR006802">
    <property type="entry name" value="Radial_spoke"/>
</dbReference>
<dbReference type="GO" id="GO:0001534">
    <property type="term" value="C:radial spoke"/>
    <property type="evidence" value="ECO:0007669"/>
    <property type="project" value="InterPro"/>
</dbReference>
<keyword evidence="4" id="KW-0282">Flagellum</keyword>
<keyword evidence="5" id="KW-0969">Cilium</keyword>
<keyword evidence="7" id="KW-0966">Cell projection</keyword>